<keyword evidence="2" id="KW-1185">Reference proteome</keyword>
<dbReference type="EMBL" id="KZ857406">
    <property type="protein sequence ID" value="RDX49213.1"/>
    <property type="molecule type" value="Genomic_DNA"/>
</dbReference>
<evidence type="ECO:0000313" key="2">
    <source>
        <dbReference type="Proteomes" id="UP000256964"/>
    </source>
</evidence>
<evidence type="ECO:0000313" key="1">
    <source>
        <dbReference type="EMBL" id="RDX49213.1"/>
    </source>
</evidence>
<dbReference type="AlphaFoldDB" id="A0A371D9K5"/>
<organism evidence="1 2">
    <name type="scientific">Lentinus brumalis</name>
    <dbReference type="NCBI Taxonomy" id="2498619"/>
    <lineage>
        <taxon>Eukaryota</taxon>
        <taxon>Fungi</taxon>
        <taxon>Dikarya</taxon>
        <taxon>Basidiomycota</taxon>
        <taxon>Agaricomycotina</taxon>
        <taxon>Agaricomycetes</taxon>
        <taxon>Polyporales</taxon>
        <taxon>Polyporaceae</taxon>
        <taxon>Lentinus</taxon>
    </lineage>
</organism>
<dbReference type="Proteomes" id="UP000256964">
    <property type="component" value="Unassembled WGS sequence"/>
</dbReference>
<protein>
    <submittedName>
        <fullName evidence="1">Uncharacterized protein</fullName>
    </submittedName>
</protein>
<dbReference type="InterPro" id="IPR012337">
    <property type="entry name" value="RNaseH-like_sf"/>
</dbReference>
<dbReference type="SUPFAM" id="SSF53098">
    <property type="entry name" value="Ribonuclease H-like"/>
    <property type="match status" value="1"/>
</dbReference>
<feature type="non-terminal residue" evidence="1">
    <location>
        <position position="227"/>
    </location>
</feature>
<dbReference type="OrthoDB" id="2751696at2759"/>
<gene>
    <name evidence="1" type="ORF">OH76DRAFT_1303074</name>
</gene>
<proteinExistence type="predicted"/>
<name>A0A371D9K5_9APHY</name>
<sequence length="227" mass="26273">IKVFVSTADLRFGPITMIRRRGQPIKKIPWTAFQLSDADWEKVRLCGDILEDANRLHQLCSSTRVSTLHQVIPALETLASRWEAKAADPTYVLFHDALKAGLEKINKYYEKLDDAWAYVNSHLTHPYFKLDYIKQQWGGEDEYQEAVANGEPFPRNWQAYAQEIVEETMKEYWPKRLFRNQAADAAPPVDIPSASNSNIDLTDEYDRARLKRLQNVDSVDGWKTELQ</sequence>
<accession>A0A371D9K5</accession>
<reference evidence="1 2" key="1">
    <citation type="journal article" date="2018" name="Biotechnol. Biofuels">
        <title>Integrative visual omics of the white-rot fungus Polyporus brumalis exposes the biotechnological potential of its oxidative enzymes for delignifying raw plant biomass.</title>
        <authorList>
            <person name="Miyauchi S."/>
            <person name="Rancon A."/>
            <person name="Drula E."/>
            <person name="Hage H."/>
            <person name="Chaduli D."/>
            <person name="Favel A."/>
            <person name="Grisel S."/>
            <person name="Henrissat B."/>
            <person name="Herpoel-Gimbert I."/>
            <person name="Ruiz-Duenas F.J."/>
            <person name="Chevret D."/>
            <person name="Hainaut M."/>
            <person name="Lin J."/>
            <person name="Wang M."/>
            <person name="Pangilinan J."/>
            <person name="Lipzen A."/>
            <person name="Lesage-Meessen L."/>
            <person name="Navarro D."/>
            <person name="Riley R."/>
            <person name="Grigoriev I.V."/>
            <person name="Zhou S."/>
            <person name="Raouche S."/>
            <person name="Rosso M.N."/>
        </authorList>
    </citation>
    <scope>NUCLEOTIDE SEQUENCE [LARGE SCALE GENOMIC DNA]</scope>
    <source>
        <strain evidence="1 2">BRFM 1820</strain>
    </source>
</reference>
<feature type="non-terminal residue" evidence="1">
    <location>
        <position position="1"/>
    </location>
</feature>